<evidence type="ECO:0000256" key="1">
    <source>
        <dbReference type="SAM" id="MobiDB-lite"/>
    </source>
</evidence>
<proteinExistence type="predicted"/>
<feature type="region of interest" description="Disordered" evidence="1">
    <location>
        <begin position="258"/>
        <end position="279"/>
    </location>
</feature>
<dbReference type="EMBL" id="JAUIZM010000011">
    <property type="protein sequence ID" value="KAK1357070.1"/>
    <property type="molecule type" value="Genomic_DNA"/>
</dbReference>
<reference evidence="3" key="1">
    <citation type="submission" date="2023-02" db="EMBL/GenBank/DDBJ databases">
        <title>Genome of toxic invasive species Heracleum sosnowskyi carries increased number of genes despite the absence of recent whole-genome duplications.</title>
        <authorList>
            <person name="Schelkunov M."/>
            <person name="Shtratnikova V."/>
            <person name="Makarenko M."/>
            <person name="Klepikova A."/>
            <person name="Omelchenko D."/>
            <person name="Novikova G."/>
            <person name="Obukhova E."/>
            <person name="Bogdanov V."/>
            <person name="Penin A."/>
            <person name="Logacheva M."/>
        </authorList>
    </citation>
    <scope>NUCLEOTIDE SEQUENCE</scope>
    <source>
        <strain evidence="3">Hsosn_3</strain>
        <tissue evidence="3">Leaf</tissue>
    </source>
</reference>
<feature type="region of interest" description="Disordered" evidence="1">
    <location>
        <begin position="58"/>
        <end position="84"/>
    </location>
</feature>
<feature type="compositionally biased region" description="Polar residues" evidence="1">
    <location>
        <begin position="267"/>
        <end position="276"/>
    </location>
</feature>
<dbReference type="GO" id="GO:0051513">
    <property type="term" value="P:regulation of monopolar cell growth"/>
    <property type="evidence" value="ECO:0007669"/>
    <property type="project" value="InterPro"/>
</dbReference>
<feature type="compositionally biased region" description="Polar residues" evidence="1">
    <location>
        <begin position="394"/>
        <end position="413"/>
    </location>
</feature>
<feature type="domain" description="DUF4378" evidence="2">
    <location>
        <begin position="588"/>
        <end position="725"/>
    </location>
</feature>
<reference evidence="3" key="2">
    <citation type="submission" date="2023-05" db="EMBL/GenBank/DDBJ databases">
        <authorList>
            <person name="Schelkunov M.I."/>
        </authorList>
    </citation>
    <scope>NUCLEOTIDE SEQUENCE</scope>
    <source>
        <strain evidence="3">Hsosn_3</strain>
        <tissue evidence="3">Leaf</tissue>
    </source>
</reference>
<feature type="compositionally biased region" description="Low complexity" evidence="1">
    <location>
        <begin position="415"/>
        <end position="425"/>
    </location>
</feature>
<dbReference type="PANTHER" id="PTHR31680:SF12">
    <property type="entry name" value="OS11G0587300 PROTEIN"/>
    <property type="match status" value="1"/>
</dbReference>
<feature type="region of interest" description="Disordered" evidence="1">
    <location>
        <begin position="367"/>
        <end position="500"/>
    </location>
</feature>
<name>A0AAD8GZX8_9APIA</name>
<organism evidence="3 4">
    <name type="scientific">Heracleum sosnowskyi</name>
    <dbReference type="NCBI Taxonomy" id="360622"/>
    <lineage>
        <taxon>Eukaryota</taxon>
        <taxon>Viridiplantae</taxon>
        <taxon>Streptophyta</taxon>
        <taxon>Embryophyta</taxon>
        <taxon>Tracheophyta</taxon>
        <taxon>Spermatophyta</taxon>
        <taxon>Magnoliopsida</taxon>
        <taxon>eudicotyledons</taxon>
        <taxon>Gunneridae</taxon>
        <taxon>Pentapetalae</taxon>
        <taxon>asterids</taxon>
        <taxon>campanulids</taxon>
        <taxon>Apiales</taxon>
        <taxon>Apiaceae</taxon>
        <taxon>Apioideae</taxon>
        <taxon>apioid superclade</taxon>
        <taxon>Tordylieae</taxon>
        <taxon>Tordyliinae</taxon>
        <taxon>Heracleum</taxon>
    </lineage>
</organism>
<dbReference type="AlphaFoldDB" id="A0AAD8GZX8"/>
<evidence type="ECO:0000313" key="4">
    <source>
        <dbReference type="Proteomes" id="UP001237642"/>
    </source>
</evidence>
<comment type="caution">
    <text evidence="3">The sequence shown here is derived from an EMBL/GenBank/DDBJ whole genome shotgun (WGS) entry which is preliminary data.</text>
</comment>
<dbReference type="Pfam" id="PF14309">
    <property type="entry name" value="DUF4378"/>
    <property type="match status" value="1"/>
</dbReference>
<dbReference type="InterPro" id="IPR033334">
    <property type="entry name" value="LNG1/2"/>
</dbReference>
<feature type="region of interest" description="Disordered" evidence="1">
    <location>
        <begin position="156"/>
        <end position="180"/>
    </location>
</feature>
<evidence type="ECO:0000259" key="2">
    <source>
        <dbReference type="Pfam" id="PF14309"/>
    </source>
</evidence>
<feature type="compositionally biased region" description="Basic and acidic residues" evidence="1">
    <location>
        <begin position="166"/>
        <end position="178"/>
    </location>
</feature>
<keyword evidence="4" id="KW-1185">Reference proteome</keyword>
<gene>
    <name evidence="3" type="ORF">POM88_050326</name>
</gene>
<dbReference type="Proteomes" id="UP001237642">
    <property type="component" value="Unassembled WGS sequence"/>
</dbReference>
<protein>
    <submittedName>
        <fullName evidence="3">Protein LONGIFOLIA like</fullName>
    </submittedName>
</protein>
<evidence type="ECO:0000313" key="3">
    <source>
        <dbReference type="EMBL" id="KAK1357070.1"/>
    </source>
</evidence>
<feature type="compositionally biased region" description="Polar residues" evidence="1">
    <location>
        <begin position="426"/>
        <end position="435"/>
    </location>
</feature>
<dbReference type="InterPro" id="IPR025486">
    <property type="entry name" value="DUF4378"/>
</dbReference>
<dbReference type="PANTHER" id="PTHR31680">
    <property type="entry name" value="LONGIFOLIA PROTEIN"/>
    <property type="match status" value="1"/>
</dbReference>
<sequence>MTTGVAHEQNMQKKIEKQMGCMSGFLQIFDRHQMLSGKRLHTKRLPAPVQGDDVLLEPEKFNKSPGHSKNKKVKSPPVTRSMTLPIPDLYKKTSIEPSSPAMDSSLPAEMPPKSPLPLPLFDVNEGGRNSWKFSPRLSLDSRATFDVAKGNLYRKQTNSSNLSANHCDKSDRGTDGSRRSTSVIAKLMGIETLPDSKSEPVAKQAELRRSASESRVSRDIFQPRMVENDDDDIVKVKQQNHVITSNVIRENYVDQLRRGGSNRGVKSPQQRKSFFNSGDIFPEPTKNVSIYGEIERRLKMRGIDEPSKDLETLKQILEAMQLKGLLHSNPRPRVRNTNIVYDRNFSHSSESQSPIVLMKPLNRRVSDELPSNIGSNSGNRVSSISPRRQRQSIDRNANSPVRARNSSSPTRTEANARSSNSRSNSPVKTKQLTIETQRRGNESKDSQRVSPKISPRRNVADQAVTNRSQIIRRPIEDEFSSSVSESSVITPSQTDTERSKVNEYKEGRRLLDRCDKLLNSIAEMNATESQPSPVSVLDSSYYKDDSSLSPSPVIKRHLSYPVEVEELGSPGISSVLLDCEDDINDSDFTYISKVIRAWNFGPEGATDHIFLQLEKQHYMKNKDASKASKLQRRLIFDTITEIMEQKRNLPPWKALASRPLLQQIWSEFQRIREQQSSDDLFEVICGVLKKDLDGEAINGWGDFPLEISEAVLDIERLIFKDLVGESIRDLAESAAAKRTHLAPSRKLVF</sequence>
<feature type="compositionally biased region" description="Basic and acidic residues" evidence="1">
    <location>
        <begin position="436"/>
        <end position="447"/>
    </location>
</feature>
<accession>A0AAD8GZX8</accession>